<dbReference type="OrthoDB" id="1903764at2"/>
<name>A0A3M7TXH6_9BACI</name>
<dbReference type="InterPro" id="IPR023393">
    <property type="entry name" value="START-like_dom_sf"/>
</dbReference>
<evidence type="ECO:0000313" key="1">
    <source>
        <dbReference type="EMBL" id="RNA69474.1"/>
    </source>
</evidence>
<dbReference type="InterPro" id="IPR019587">
    <property type="entry name" value="Polyketide_cyclase/dehydratase"/>
</dbReference>
<comment type="caution">
    <text evidence="1">The sequence shown here is derived from an EMBL/GenBank/DDBJ whole genome shotgun (WGS) entry which is preliminary data.</text>
</comment>
<dbReference type="Proteomes" id="UP000278746">
    <property type="component" value="Unassembled WGS sequence"/>
</dbReference>
<reference evidence="1 2" key="1">
    <citation type="submission" date="2018-10" db="EMBL/GenBank/DDBJ databases">
        <title>Bacillus Keqinensis sp. nov., a moderately halophilic bacterium isolated from a saline-alkaline lake.</title>
        <authorList>
            <person name="Wang H."/>
        </authorList>
    </citation>
    <scope>NUCLEOTIDE SEQUENCE [LARGE SCALE GENOMIC DNA]</scope>
    <source>
        <strain evidence="1 2">KQ-3</strain>
    </source>
</reference>
<dbReference type="Gene3D" id="3.30.530.20">
    <property type="match status" value="1"/>
</dbReference>
<evidence type="ECO:0000313" key="2">
    <source>
        <dbReference type="Proteomes" id="UP000278746"/>
    </source>
</evidence>
<dbReference type="AlphaFoldDB" id="A0A3M7TXH6"/>
<sequence length="150" mass="17263">MADLKEEVMIDRPLEEVFSYASNLENSTDVLANVVEVNKLTEGPVREGTQFEEIREFRNRKVGAVLEVVKYQAPNLYSIKSVNKGLEVVYHYVFEDKGSQTRVRFTGEVTATKLSMKLMRPLMVKMLKKEDGEHLISLKRAIEEQYDTES</sequence>
<dbReference type="Pfam" id="PF10604">
    <property type="entry name" value="Polyketide_cyc2"/>
    <property type="match status" value="1"/>
</dbReference>
<proteinExistence type="predicted"/>
<organism evidence="1 2">
    <name type="scientific">Alteribacter keqinensis</name>
    <dbReference type="NCBI Taxonomy" id="2483800"/>
    <lineage>
        <taxon>Bacteria</taxon>
        <taxon>Bacillati</taxon>
        <taxon>Bacillota</taxon>
        <taxon>Bacilli</taxon>
        <taxon>Bacillales</taxon>
        <taxon>Bacillaceae</taxon>
        <taxon>Alteribacter</taxon>
    </lineage>
</organism>
<dbReference type="RefSeq" id="WP_122896994.1">
    <property type="nucleotide sequence ID" value="NZ_RHIB01000001.1"/>
</dbReference>
<protein>
    <recommendedName>
        <fullName evidence="3">Polyketide cyclase / dehydrase and lipid transport</fullName>
    </recommendedName>
</protein>
<evidence type="ECO:0008006" key="3">
    <source>
        <dbReference type="Google" id="ProtNLM"/>
    </source>
</evidence>
<dbReference type="SUPFAM" id="SSF55961">
    <property type="entry name" value="Bet v1-like"/>
    <property type="match status" value="1"/>
</dbReference>
<gene>
    <name evidence="1" type="ORF">EBO34_05940</name>
</gene>
<accession>A0A3M7TXH6</accession>
<dbReference type="EMBL" id="RHIB01000001">
    <property type="protein sequence ID" value="RNA69474.1"/>
    <property type="molecule type" value="Genomic_DNA"/>
</dbReference>
<keyword evidence="2" id="KW-1185">Reference proteome</keyword>